<dbReference type="Gene3D" id="3.40.630.30">
    <property type="match status" value="1"/>
</dbReference>
<gene>
    <name evidence="2" type="ORF">EAT49_08470</name>
</gene>
<dbReference type="AlphaFoldDB" id="A0A3N2R4Q6"/>
<dbReference type="RefSeq" id="WP_123641887.1">
    <property type="nucleotide sequence ID" value="NZ_ML119084.1"/>
</dbReference>
<keyword evidence="3" id="KW-1185">Reference proteome</keyword>
<dbReference type="PROSITE" id="PS51187">
    <property type="entry name" value="AUTOINDUCER_SYNTH_2"/>
    <property type="match status" value="1"/>
</dbReference>
<keyword evidence="1" id="KW-0071">Autoinducer synthesis</keyword>
<dbReference type="InterPro" id="IPR001690">
    <property type="entry name" value="Autoind_synthase"/>
</dbReference>
<name>A0A3N2R4Q6_9RHOB</name>
<dbReference type="Proteomes" id="UP000268016">
    <property type="component" value="Unassembled WGS sequence"/>
</dbReference>
<comment type="similarity">
    <text evidence="1">Belongs to the autoinducer synthase family.</text>
</comment>
<protein>
    <submittedName>
        <fullName evidence="2">Autoinducer synthase</fullName>
    </submittedName>
</protein>
<sequence length="226" mass="25398">MHYVTFGFRTLHDHAAEYYDYLALRKRFFVDTLGWSIPHDEWVEMDQYDNPKARYALVIGDEGQVLAGARALPTSARWGDFSYMLRDAQDGRIGGIPSDLLGERVLPDTMYECTRLVISPELRGMQARVACLGLICRGLVDLAMDDGATELMSLSNLWLLRALKSLGYDAELMCDPYVNCDDGHKYAVMKMSAMYVDQSMATVRRMAGTAGPSRQMQPTVLHAPAR</sequence>
<proteinExistence type="inferred from homology"/>
<dbReference type="GO" id="GO:0009372">
    <property type="term" value="P:quorum sensing"/>
    <property type="evidence" value="ECO:0007669"/>
    <property type="project" value="UniProtKB-UniRule"/>
</dbReference>
<dbReference type="Pfam" id="PF00765">
    <property type="entry name" value="Autoind_synth"/>
    <property type="match status" value="1"/>
</dbReference>
<dbReference type="EMBL" id="RDRB01000004">
    <property type="protein sequence ID" value="ROU02368.1"/>
    <property type="molecule type" value="Genomic_DNA"/>
</dbReference>
<evidence type="ECO:0000313" key="3">
    <source>
        <dbReference type="Proteomes" id="UP000268016"/>
    </source>
</evidence>
<keyword evidence="1" id="KW-0673">Quorum sensing</keyword>
<dbReference type="OrthoDB" id="6169313at2"/>
<evidence type="ECO:0000313" key="2">
    <source>
        <dbReference type="EMBL" id="ROU02368.1"/>
    </source>
</evidence>
<evidence type="ECO:0000256" key="1">
    <source>
        <dbReference type="PROSITE-ProRule" id="PRU00533"/>
    </source>
</evidence>
<reference evidence="2 3" key="1">
    <citation type="submission" date="2018-10" db="EMBL/GenBank/DDBJ databases">
        <title>Histidinibacterium lentulum gen. nov., sp. nov., a marine bacterium from the culture broth of Picochlorum sp. 122.</title>
        <authorList>
            <person name="Wang G."/>
        </authorList>
    </citation>
    <scope>NUCLEOTIDE SEQUENCE [LARGE SCALE GENOMIC DNA]</scope>
    <source>
        <strain evidence="2 3">B17</strain>
    </source>
</reference>
<dbReference type="GO" id="GO:0016740">
    <property type="term" value="F:transferase activity"/>
    <property type="evidence" value="ECO:0007669"/>
    <property type="project" value="InterPro"/>
</dbReference>
<organism evidence="2 3">
    <name type="scientific">Histidinibacterium lentulum</name>
    <dbReference type="NCBI Taxonomy" id="2480588"/>
    <lineage>
        <taxon>Bacteria</taxon>
        <taxon>Pseudomonadati</taxon>
        <taxon>Pseudomonadota</taxon>
        <taxon>Alphaproteobacteria</taxon>
        <taxon>Rhodobacterales</taxon>
        <taxon>Paracoccaceae</taxon>
        <taxon>Histidinibacterium</taxon>
    </lineage>
</organism>
<comment type="caution">
    <text evidence="2">The sequence shown here is derived from an EMBL/GenBank/DDBJ whole genome shotgun (WGS) entry which is preliminary data.</text>
</comment>
<dbReference type="SUPFAM" id="SSF55729">
    <property type="entry name" value="Acyl-CoA N-acyltransferases (Nat)"/>
    <property type="match status" value="1"/>
</dbReference>
<dbReference type="InterPro" id="IPR016181">
    <property type="entry name" value="Acyl_CoA_acyltransferase"/>
</dbReference>
<accession>A0A3N2R4Q6</accession>